<proteinExistence type="predicted"/>
<dbReference type="EMBL" id="JABWMH010000002">
    <property type="protein sequence ID" value="NVD27313.1"/>
    <property type="molecule type" value="Genomic_DNA"/>
</dbReference>
<accession>A0ABX2N105</accession>
<organism evidence="1 2">
    <name type="scientific">Parasphingorhabdus flavimaris</name>
    <dbReference type="NCBI Taxonomy" id="266812"/>
    <lineage>
        <taxon>Bacteria</taxon>
        <taxon>Pseudomonadati</taxon>
        <taxon>Pseudomonadota</taxon>
        <taxon>Alphaproteobacteria</taxon>
        <taxon>Sphingomonadales</taxon>
        <taxon>Sphingomonadaceae</taxon>
        <taxon>Parasphingorhabdus</taxon>
    </lineage>
</organism>
<protein>
    <submittedName>
        <fullName evidence="1">Uncharacterized protein</fullName>
    </submittedName>
</protein>
<comment type="caution">
    <text evidence="1">The sequence shown here is derived from an EMBL/GenBank/DDBJ whole genome shotgun (WGS) entry which is preliminary data.</text>
</comment>
<sequence length="171" mass="19283">MKSHKLPINPVDVFVAPMLNLPAWGVKKGHGSFLTFEFGEPKLEVVESKLADGKFRRNAHVHGDWHLWIYCCNWRIFQLDEQIAWSESDDKLIGKATAILNGQKLTSVTVEPQQGSSAFIFDLGGKLETWSYGDDPTDEQWMFYGPAKVLGYRADGKFSLNRADAQADYEG</sequence>
<name>A0ABX2N105_9SPHN</name>
<keyword evidence="2" id="KW-1185">Reference proteome</keyword>
<evidence type="ECO:0000313" key="2">
    <source>
        <dbReference type="Proteomes" id="UP000652427"/>
    </source>
</evidence>
<gene>
    <name evidence="1" type="ORF">HUO14_05285</name>
</gene>
<evidence type="ECO:0000313" key="1">
    <source>
        <dbReference type="EMBL" id="NVD27313.1"/>
    </source>
</evidence>
<dbReference type="RefSeq" id="WP_176278854.1">
    <property type="nucleotide sequence ID" value="NZ_JABWMH010000002.1"/>
</dbReference>
<dbReference type="Proteomes" id="UP000652427">
    <property type="component" value="Unassembled WGS sequence"/>
</dbReference>
<reference evidence="1 2" key="1">
    <citation type="submission" date="2020-06" db="EMBL/GenBank/DDBJ databases">
        <authorList>
            <person name="Kim S.-J."/>
            <person name="Park S.-J."/>
        </authorList>
    </citation>
    <scope>NUCLEOTIDE SEQUENCE [LARGE SCALE GENOMIC DNA]</scope>
    <source>
        <strain evidence="1 2">SW-151</strain>
    </source>
</reference>